<evidence type="ECO:0000256" key="4">
    <source>
        <dbReference type="ARBA" id="ARBA00022741"/>
    </source>
</evidence>
<dbReference type="InterPro" id="IPR027417">
    <property type="entry name" value="P-loop_NTPase"/>
</dbReference>
<dbReference type="Proteomes" id="UP000031307">
    <property type="component" value="Unassembled WGS sequence"/>
</dbReference>
<proteinExistence type="inferred from homology"/>
<keyword evidence="5 7" id="KW-0067">ATP-binding</keyword>
<dbReference type="SMART" id="SM00382">
    <property type="entry name" value="AAA"/>
    <property type="match status" value="1"/>
</dbReference>
<dbReference type="Gene3D" id="3.40.50.300">
    <property type="entry name" value="P-loop containing nucleotide triphosphate hydrolases"/>
    <property type="match status" value="1"/>
</dbReference>
<evidence type="ECO:0000313" key="7">
    <source>
        <dbReference type="EMBL" id="KIA76365.1"/>
    </source>
</evidence>
<evidence type="ECO:0000313" key="8">
    <source>
        <dbReference type="Proteomes" id="UP000031307"/>
    </source>
</evidence>
<dbReference type="CDD" id="cd03235">
    <property type="entry name" value="ABC_Metallic_Cations"/>
    <property type="match status" value="1"/>
</dbReference>
<comment type="caution">
    <text evidence="7">The sequence shown here is derived from an EMBL/GenBank/DDBJ whole genome shotgun (WGS) entry which is preliminary data.</text>
</comment>
<dbReference type="FunFam" id="3.40.50.300:FF:000134">
    <property type="entry name" value="Iron-enterobactin ABC transporter ATP-binding protein"/>
    <property type="match status" value="1"/>
</dbReference>
<dbReference type="PATRIC" id="fig|83552.4.peg.2505"/>
<dbReference type="PROSITE" id="PS50893">
    <property type="entry name" value="ABC_TRANSPORTER_2"/>
    <property type="match status" value="1"/>
</dbReference>
<dbReference type="GO" id="GO:0005886">
    <property type="term" value="C:plasma membrane"/>
    <property type="evidence" value="ECO:0007669"/>
    <property type="project" value="UniProtKB-SubCell"/>
</dbReference>
<protein>
    <submittedName>
        <fullName evidence="7">Manganese transport system ATP-binding protein MntB</fullName>
    </submittedName>
</protein>
<dbReference type="InterPro" id="IPR003439">
    <property type="entry name" value="ABC_transporter-like_ATP-bd"/>
</dbReference>
<comment type="subcellular location">
    <subcellularLocation>
        <location evidence="1">Cell inner membrane</location>
        <topology evidence="1">Peripheral membrane protein</topology>
    </subcellularLocation>
</comment>
<evidence type="ECO:0000259" key="6">
    <source>
        <dbReference type="PROSITE" id="PS50893"/>
    </source>
</evidence>
<comment type="similarity">
    <text evidence="2">Belongs to the ABC transporter superfamily.</text>
</comment>
<dbReference type="PANTHER" id="PTHR42734:SF5">
    <property type="entry name" value="IRON TRANSPORT SYSTEM ATP-BINDING PROTEIN HI_0361-RELATED"/>
    <property type="match status" value="1"/>
</dbReference>
<sequence length="263" mass="29328">MSKFPDPKHPYALETTQLTVNYDKTPVLWDVSLNIPTGQLVGIIGPNGAGKTTLLKACLGLLKPLSGKISFLGSPLDKVRLKVAYVPQKETVDWDFPITVRELVLMGRYGSLGLWNSPKESDKMSAEHHLNTLGMSTFADRQINQLSGGQKQRVFLARALVQDADIYLMDEPFTGIDMATERIIMDLLHQLKDQGKTVFVVHHDLNTVRSYFDWIILLNMRLVAAGPTEDVFTPENLNTAYGKSYALFDEALKISQQKTSGMS</sequence>
<evidence type="ECO:0000256" key="3">
    <source>
        <dbReference type="ARBA" id="ARBA00022448"/>
    </source>
</evidence>
<dbReference type="SUPFAM" id="SSF52540">
    <property type="entry name" value="P-loop containing nucleoside triphosphate hydrolases"/>
    <property type="match status" value="1"/>
</dbReference>
<gene>
    <name evidence="7" type="primary">mntB</name>
    <name evidence="7" type="ORF">DB43_AK00250</name>
</gene>
<evidence type="ECO:0000256" key="1">
    <source>
        <dbReference type="ARBA" id="ARBA00004417"/>
    </source>
</evidence>
<dbReference type="InterPro" id="IPR017871">
    <property type="entry name" value="ABC_transporter-like_CS"/>
</dbReference>
<keyword evidence="3" id="KW-0813">Transport</keyword>
<dbReference type="Pfam" id="PF00005">
    <property type="entry name" value="ABC_tran"/>
    <property type="match status" value="1"/>
</dbReference>
<dbReference type="PANTHER" id="PTHR42734">
    <property type="entry name" value="METAL TRANSPORT SYSTEM ATP-BINDING PROTEIN TM_0124-RELATED"/>
    <property type="match status" value="1"/>
</dbReference>
<dbReference type="GO" id="GO:0016887">
    <property type="term" value="F:ATP hydrolysis activity"/>
    <property type="evidence" value="ECO:0007669"/>
    <property type="project" value="InterPro"/>
</dbReference>
<dbReference type="EMBL" id="JSAM01000121">
    <property type="protein sequence ID" value="KIA76365.1"/>
    <property type="molecule type" value="Genomic_DNA"/>
</dbReference>
<dbReference type="InterPro" id="IPR050153">
    <property type="entry name" value="Metal_Ion_Import_ABC"/>
</dbReference>
<keyword evidence="4" id="KW-0547">Nucleotide-binding</keyword>
<dbReference type="OMA" id="QIDWTYP"/>
<dbReference type="InterPro" id="IPR003593">
    <property type="entry name" value="AAA+_ATPase"/>
</dbReference>
<dbReference type="PROSITE" id="PS00211">
    <property type="entry name" value="ABC_TRANSPORTER_1"/>
    <property type="match status" value="1"/>
</dbReference>
<name>A0A0C1C564_9BACT</name>
<reference evidence="7 8" key="1">
    <citation type="journal article" date="2014" name="Mol. Biol. Evol.">
        <title>Massive expansion of Ubiquitination-related gene families within the Chlamydiae.</title>
        <authorList>
            <person name="Domman D."/>
            <person name="Collingro A."/>
            <person name="Lagkouvardos I."/>
            <person name="Gehre L."/>
            <person name="Weinmaier T."/>
            <person name="Rattei T."/>
            <person name="Subtil A."/>
            <person name="Horn M."/>
        </authorList>
    </citation>
    <scope>NUCLEOTIDE SEQUENCE [LARGE SCALE GENOMIC DNA]</scope>
    <source>
        <strain evidence="7 8">OEW1</strain>
    </source>
</reference>
<organism evidence="7 8">
    <name type="scientific">Parachlamydia acanthamoebae</name>
    <dbReference type="NCBI Taxonomy" id="83552"/>
    <lineage>
        <taxon>Bacteria</taxon>
        <taxon>Pseudomonadati</taxon>
        <taxon>Chlamydiota</taxon>
        <taxon>Chlamydiia</taxon>
        <taxon>Parachlamydiales</taxon>
        <taxon>Parachlamydiaceae</taxon>
        <taxon>Parachlamydia</taxon>
    </lineage>
</organism>
<evidence type="ECO:0000256" key="2">
    <source>
        <dbReference type="ARBA" id="ARBA00005417"/>
    </source>
</evidence>
<dbReference type="AlphaFoldDB" id="A0A0C1C564"/>
<dbReference type="GO" id="GO:0005524">
    <property type="term" value="F:ATP binding"/>
    <property type="evidence" value="ECO:0007669"/>
    <property type="project" value="UniProtKB-KW"/>
</dbReference>
<dbReference type="RefSeq" id="WP_013924206.1">
    <property type="nucleotide sequence ID" value="NZ_JSAM01000121.1"/>
</dbReference>
<accession>A0A0C1C564</accession>
<feature type="domain" description="ABC transporter" evidence="6">
    <location>
        <begin position="13"/>
        <end position="245"/>
    </location>
</feature>
<evidence type="ECO:0000256" key="5">
    <source>
        <dbReference type="ARBA" id="ARBA00022840"/>
    </source>
</evidence>